<protein>
    <recommendedName>
        <fullName evidence="2">Beta-glucuronidase C-terminal domain-containing protein</fullName>
    </recommendedName>
</protein>
<dbReference type="RefSeq" id="XP_040698598.1">
    <property type="nucleotide sequence ID" value="XM_040843993.1"/>
</dbReference>
<sequence>MVRPQVSTAFLTLPVAFGLAVRTAETIPLSIPTTAAPGHQTIDGNFLSYSIEFSYMLDYAGNNSHPNEFSKQLLENLYNISGAYPIIRAGGTTSNRAVFLANQSEALIEEFSSSDSDQPSSLSIGPAWMESFQQFPKGTEYIYGLNFYDGESGIEQTVSEATTAYKEIGSHIYAFEIGNEVDGFQCSSRRGCNWTVASYAAQFKEYAAAIVGQSLGDAPRGGTEPLFQGCAFQAPRHIGFNETPFWNVENALELGLDTTGMVKTVADHEYMGSACDGETDTTIEDDLLNHHHMASRMYYHEYLGNYTVSKGMPYVLGETNSISCQGLANVSDVYAAALWSVDYTLYAASLNISRVYYHMGTPYRYSPWQPVQSNETAAHVKPLYYGNMFTAAALSGGNKQVSVLLNETSLAAYAIYDTDSESRTSLKSVAMLNLGVWNSTQPAAERPYTAFRLPNSTFSGASVKRLTSPGVEIAGNITFAGQYVDDNGSVVGKQEVERLRDGEVRVGAGEAVLVTLSP</sequence>
<dbReference type="InterPro" id="IPR013780">
    <property type="entry name" value="Glyco_hydro_b"/>
</dbReference>
<dbReference type="AlphaFoldDB" id="A0A1L9T5S5"/>
<dbReference type="SUPFAM" id="SSF51445">
    <property type="entry name" value="(Trans)glycosidases"/>
    <property type="match status" value="1"/>
</dbReference>
<dbReference type="VEuPathDB" id="FungiDB:ASPSYDRAFT_210481"/>
<evidence type="ECO:0000256" key="1">
    <source>
        <dbReference type="SAM" id="SignalP"/>
    </source>
</evidence>
<feature type="chain" id="PRO_5012182967" description="Beta-glucuronidase C-terminal domain-containing protein" evidence="1">
    <location>
        <begin position="27"/>
        <end position="518"/>
    </location>
</feature>
<dbReference type="Proteomes" id="UP000184356">
    <property type="component" value="Unassembled WGS sequence"/>
</dbReference>
<feature type="signal peptide" evidence="1">
    <location>
        <begin position="1"/>
        <end position="26"/>
    </location>
</feature>
<dbReference type="Gene3D" id="2.60.40.1180">
    <property type="entry name" value="Golgi alpha-mannosidase II"/>
    <property type="match status" value="1"/>
</dbReference>
<gene>
    <name evidence="3" type="ORF">ASPSYDRAFT_210481</name>
</gene>
<evidence type="ECO:0000313" key="4">
    <source>
        <dbReference type="Proteomes" id="UP000184356"/>
    </source>
</evidence>
<dbReference type="InterPro" id="IPR052974">
    <property type="entry name" value="GH79_Enzymes"/>
</dbReference>
<dbReference type="Pfam" id="PF16862">
    <property type="entry name" value="Glyco_hydro_79C"/>
    <property type="match status" value="1"/>
</dbReference>
<dbReference type="InterPro" id="IPR031728">
    <property type="entry name" value="GlcAase_C"/>
</dbReference>
<organism evidence="3 4">
    <name type="scientific">Aspergillus sydowii CBS 593.65</name>
    <dbReference type="NCBI Taxonomy" id="1036612"/>
    <lineage>
        <taxon>Eukaryota</taxon>
        <taxon>Fungi</taxon>
        <taxon>Dikarya</taxon>
        <taxon>Ascomycota</taxon>
        <taxon>Pezizomycotina</taxon>
        <taxon>Eurotiomycetes</taxon>
        <taxon>Eurotiomycetidae</taxon>
        <taxon>Eurotiales</taxon>
        <taxon>Aspergillaceae</taxon>
        <taxon>Aspergillus</taxon>
        <taxon>Aspergillus subgen. Nidulantes</taxon>
    </lineage>
</organism>
<keyword evidence="4" id="KW-1185">Reference proteome</keyword>
<feature type="domain" description="Beta-glucuronidase C-terminal" evidence="2">
    <location>
        <begin position="412"/>
        <end position="513"/>
    </location>
</feature>
<name>A0A1L9T5S5_9EURO</name>
<proteinExistence type="predicted"/>
<dbReference type="PANTHER" id="PTHR36183">
    <property type="entry name" value="BETA-GLUCURONIDASE"/>
    <property type="match status" value="1"/>
</dbReference>
<dbReference type="PANTHER" id="PTHR36183:SF2">
    <property type="entry name" value="BETA-GLUCURONIDASE C-TERMINAL DOMAIN-CONTAINING PROTEIN"/>
    <property type="match status" value="1"/>
</dbReference>
<dbReference type="EMBL" id="KV878594">
    <property type="protein sequence ID" value="OJJ54792.1"/>
    <property type="molecule type" value="Genomic_DNA"/>
</dbReference>
<accession>A0A1L9T5S5</accession>
<dbReference type="Gene3D" id="3.20.20.80">
    <property type="entry name" value="Glycosidases"/>
    <property type="match status" value="1"/>
</dbReference>
<evidence type="ECO:0000313" key="3">
    <source>
        <dbReference type="EMBL" id="OJJ54792.1"/>
    </source>
</evidence>
<dbReference type="GeneID" id="63760066"/>
<dbReference type="InterPro" id="IPR017853">
    <property type="entry name" value="GH"/>
</dbReference>
<evidence type="ECO:0000259" key="2">
    <source>
        <dbReference type="Pfam" id="PF16862"/>
    </source>
</evidence>
<dbReference type="OrthoDB" id="2831684at2759"/>
<reference evidence="4" key="1">
    <citation type="journal article" date="2017" name="Genome Biol.">
        <title>Comparative genomics reveals high biological diversity and specific adaptations in the industrially and medically important fungal genus Aspergillus.</title>
        <authorList>
            <person name="de Vries R.P."/>
            <person name="Riley R."/>
            <person name="Wiebenga A."/>
            <person name="Aguilar-Osorio G."/>
            <person name="Amillis S."/>
            <person name="Uchima C.A."/>
            <person name="Anderluh G."/>
            <person name="Asadollahi M."/>
            <person name="Askin M."/>
            <person name="Barry K."/>
            <person name="Battaglia E."/>
            <person name="Bayram O."/>
            <person name="Benocci T."/>
            <person name="Braus-Stromeyer S.A."/>
            <person name="Caldana C."/>
            <person name="Canovas D."/>
            <person name="Cerqueira G.C."/>
            <person name="Chen F."/>
            <person name="Chen W."/>
            <person name="Choi C."/>
            <person name="Clum A."/>
            <person name="Dos Santos R.A."/>
            <person name="Damasio A.R."/>
            <person name="Diallinas G."/>
            <person name="Emri T."/>
            <person name="Fekete E."/>
            <person name="Flipphi M."/>
            <person name="Freyberg S."/>
            <person name="Gallo A."/>
            <person name="Gournas C."/>
            <person name="Habgood R."/>
            <person name="Hainaut M."/>
            <person name="Harispe M.L."/>
            <person name="Henrissat B."/>
            <person name="Hilden K.S."/>
            <person name="Hope R."/>
            <person name="Hossain A."/>
            <person name="Karabika E."/>
            <person name="Karaffa L."/>
            <person name="Karanyi Z."/>
            <person name="Krasevec N."/>
            <person name="Kuo A."/>
            <person name="Kusch H."/>
            <person name="LaButti K."/>
            <person name="Lagendijk E.L."/>
            <person name="Lapidus A."/>
            <person name="Levasseur A."/>
            <person name="Lindquist E."/>
            <person name="Lipzen A."/>
            <person name="Logrieco A.F."/>
            <person name="MacCabe A."/>
            <person name="Maekelae M.R."/>
            <person name="Malavazi I."/>
            <person name="Melin P."/>
            <person name="Meyer V."/>
            <person name="Mielnichuk N."/>
            <person name="Miskei M."/>
            <person name="Molnar A.P."/>
            <person name="Mule G."/>
            <person name="Ngan C.Y."/>
            <person name="Orejas M."/>
            <person name="Orosz E."/>
            <person name="Ouedraogo J.P."/>
            <person name="Overkamp K.M."/>
            <person name="Park H.-S."/>
            <person name="Perrone G."/>
            <person name="Piumi F."/>
            <person name="Punt P.J."/>
            <person name="Ram A.F."/>
            <person name="Ramon A."/>
            <person name="Rauscher S."/>
            <person name="Record E."/>
            <person name="Riano-Pachon D.M."/>
            <person name="Robert V."/>
            <person name="Roehrig J."/>
            <person name="Ruller R."/>
            <person name="Salamov A."/>
            <person name="Salih N.S."/>
            <person name="Samson R.A."/>
            <person name="Sandor E."/>
            <person name="Sanguinetti M."/>
            <person name="Schuetze T."/>
            <person name="Sepcic K."/>
            <person name="Shelest E."/>
            <person name="Sherlock G."/>
            <person name="Sophianopoulou V."/>
            <person name="Squina F.M."/>
            <person name="Sun H."/>
            <person name="Susca A."/>
            <person name="Todd R.B."/>
            <person name="Tsang A."/>
            <person name="Unkles S.E."/>
            <person name="van de Wiele N."/>
            <person name="van Rossen-Uffink D."/>
            <person name="Oliveira J.V."/>
            <person name="Vesth T.C."/>
            <person name="Visser J."/>
            <person name="Yu J.-H."/>
            <person name="Zhou M."/>
            <person name="Andersen M.R."/>
            <person name="Archer D.B."/>
            <person name="Baker S.E."/>
            <person name="Benoit I."/>
            <person name="Brakhage A.A."/>
            <person name="Braus G.H."/>
            <person name="Fischer R."/>
            <person name="Frisvad J.C."/>
            <person name="Goldman G.H."/>
            <person name="Houbraken J."/>
            <person name="Oakley B."/>
            <person name="Pocsi I."/>
            <person name="Scazzocchio C."/>
            <person name="Seiboth B."/>
            <person name="vanKuyk P.A."/>
            <person name="Wortman J."/>
            <person name="Dyer P.S."/>
            <person name="Grigoriev I.V."/>
        </authorList>
    </citation>
    <scope>NUCLEOTIDE SEQUENCE [LARGE SCALE GENOMIC DNA]</scope>
    <source>
        <strain evidence="4">CBS 593.65</strain>
    </source>
</reference>
<keyword evidence="1" id="KW-0732">Signal</keyword>